<dbReference type="InterPro" id="IPR047343">
    <property type="entry name" value="RUSC1_2"/>
</dbReference>
<dbReference type="PANTHER" id="PTHR15591:SF19">
    <property type="entry name" value="RUN DOMAIN-CONTAINING PROTEIN 1 ISOFORM X1"/>
    <property type="match status" value="1"/>
</dbReference>
<dbReference type="Pfam" id="PF02759">
    <property type="entry name" value="RUN"/>
    <property type="match status" value="1"/>
</dbReference>
<organism evidence="3 4">
    <name type="scientific">Halocaridina rubra</name>
    <name type="common">Hawaiian red shrimp</name>
    <dbReference type="NCBI Taxonomy" id="373956"/>
    <lineage>
        <taxon>Eukaryota</taxon>
        <taxon>Metazoa</taxon>
        <taxon>Ecdysozoa</taxon>
        <taxon>Arthropoda</taxon>
        <taxon>Crustacea</taxon>
        <taxon>Multicrustacea</taxon>
        <taxon>Malacostraca</taxon>
        <taxon>Eumalacostraca</taxon>
        <taxon>Eucarida</taxon>
        <taxon>Decapoda</taxon>
        <taxon>Pleocyemata</taxon>
        <taxon>Caridea</taxon>
        <taxon>Atyoidea</taxon>
        <taxon>Atyidae</taxon>
        <taxon>Halocaridina</taxon>
    </lineage>
</organism>
<evidence type="ECO:0000313" key="4">
    <source>
        <dbReference type="Proteomes" id="UP001381693"/>
    </source>
</evidence>
<dbReference type="PANTHER" id="PTHR15591">
    <property type="entry name" value="RUN AND SH3 DOMAIN CONTAINING"/>
    <property type="match status" value="1"/>
</dbReference>
<proteinExistence type="predicted"/>
<evidence type="ECO:0000313" key="3">
    <source>
        <dbReference type="EMBL" id="KAK7071162.1"/>
    </source>
</evidence>
<feature type="region of interest" description="Disordered" evidence="1">
    <location>
        <begin position="116"/>
        <end position="155"/>
    </location>
</feature>
<comment type="caution">
    <text evidence="3">The sequence shown here is derived from an EMBL/GenBank/DDBJ whole genome shotgun (WGS) entry which is preliminary data.</text>
</comment>
<dbReference type="CDD" id="cd17683">
    <property type="entry name" value="RUN_RUNDC1"/>
    <property type="match status" value="1"/>
</dbReference>
<keyword evidence="4" id="KW-1185">Reference proteome</keyword>
<dbReference type="SMART" id="SM00593">
    <property type="entry name" value="RUN"/>
    <property type="match status" value="1"/>
</dbReference>
<gene>
    <name evidence="3" type="primary">RUNDC1_1</name>
    <name evidence="3" type="ORF">SK128_009007</name>
</gene>
<dbReference type="Gene3D" id="1.20.58.900">
    <property type="match status" value="1"/>
</dbReference>
<dbReference type="EMBL" id="JAXCGZ010015126">
    <property type="protein sequence ID" value="KAK7071162.1"/>
    <property type="molecule type" value="Genomic_DNA"/>
</dbReference>
<reference evidence="3 4" key="1">
    <citation type="submission" date="2023-11" db="EMBL/GenBank/DDBJ databases">
        <title>Halocaridina rubra genome assembly.</title>
        <authorList>
            <person name="Smith C."/>
        </authorList>
    </citation>
    <scope>NUCLEOTIDE SEQUENCE [LARGE SCALE GENOMIC DNA]</scope>
    <source>
        <strain evidence="3">EP-1</strain>
        <tissue evidence="3">Whole</tissue>
    </source>
</reference>
<dbReference type="SUPFAM" id="SSF140741">
    <property type="entry name" value="RUN domain-like"/>
    <property type="match status" value="1"/>
</dbReference>
<dbReference type="PROSITE" id="PS50826">
    <property type="entry name" value="RUN"/>
    <property type="match status" value="1"/>
</dbReference>
<evidence type="ECO:0000256" key="1">
    <source>
        <dbReference type="SAM" id="MobiDB-lite"/>
    </source>
</evidence>
<accession>A0AAN8WUA7</accession>
<dbReference type="InterPro" id="IPR004012">
    <property type="entry name" value="Run_dom"/>
</dbReference>
<dbReference type="InterPro" id="IPR037213">
    <property type="entry name" value="Run_dom_sf"/>
</dbReference>
<feature type="domain" description="RUN" evidence="2">
    <location>
        <begin position="240"/>
        <end position="420"/>
    </location>
</feature>
<sequence length="431" mass="48882">MSVAKVGLAQKQHVPNWLCWCVPNPKDETCHCHEGTCACCLRGYRIRDFAPLVRCSNSVVIPLGCIQAYLKFNSSNLGNGLLLHQDLIQYIIYFLVVGEGEESEVPSLKKKCQCTEAPQRYPGDGRPQEAERRKGKTGPPQTNFTRTKNEQEQLRKETENIVKRATMLLNMLSFGCGPNPAKFQKNTLKKTPQGNHYGDLRAALEIAINNILEILGPETPADSDYTSDSEETPVMAYHEELTIAVRKQLAPALRDLIQHGLMPVGQSQSLVPFLSCFPQRSQKATKLMHAWDLILKYYHMKKGDQYNRTPARRLSQSFNLEIHGGSAITNKQSLLTVIGNVIASHTPLKRSHDSHFKAFVCAALNQKKLITWLRLIFRTQILTENYYQSWSYISKTGFEDAFRSLEKLNKYNLELPIDLAVRPFQNIKDAF</sequence>
<dbReference type="AlphaFoldDB" id="A0AAN8WUA7"/>
<protein>
    <submittedName>
        <fullName evidence="3">RUN</fullName>
    </submittedName>
</protein>
<name>A0AAN8WUA7_HALRR</name>
<dbReference type="Proteomes" id="UP001381693">
    <property type="component" value="Unassembled WGS sequence"/>
</dbReference>
<evidence type="ECO:0000259" key="2">
    <source>
        <dbReference type="PROSITE" id="PS50826"/>
    </source>
</evidence>